<accession>A0ABT2TMR6</accession>
<reference evidence="1 2" key="1">
    <citation type="journal article" date="2021" name="ISME Commun">
        <title>Automated analysis of genomic sequences facilitates high-throughput and comprehensive description of bacteria.</title>
        <authorList>
            <person name="Hitch T.C.A."/>
        </authorList>
    </citation>
    <scope>NUCLEOTIDE SEQUENCE [LARGE SCALE GENOMIC DNA]</scope>
    <source>
        <strain evidence="1 2">Sanger_109</strain>
    </source>
</reference>
<name>A0ABT2TMR6_9FIRM</name>
<protein>
    <submittedName>
        <fullName evidence="1">Uncharacterized protein</fullName>
    </submittedName>
</protein>
<dbReference type="RefSeq" id="WP_262591407.1">
    <property type="nucleotide sequence ID" value="NZ_JAOQJQ010000008.1"/>
</dbReference>
<proteinExistence type="predicted"/>
<comment type="caution">
    <text evidence="1">The sequence shown here is derived from an EMBL/GenBank/DDBJ whole genome shotgun (WGS) entry which is preliminary data.</text>
</comment>
<dbReference type="Proteomes" id="UP001652442">
    <property type="component" value="Unassembled WGS sequence"/>
</dbReference>
<evidence type="ECO:0000313" key="1">
    <source>
        <dbReference type="EMBL" id="MCU6763518.1"/>
    </source>
</evidence>
<sequence>MKMKLVMEEAEIELNNTMDKAQILPGADADFKEDMVMKEIMERFMEKAGE</sequence>
<evidence type="ECO:0000313" key="2">
    <source>
        <dbReference type="Proteomes" id="UP001652442"/>
    </source>
</evidence>
<dbReference type="EMBL" id="JAOQJQ010000008">
    <property type="protein sequence ID" value="MCU6763518.1"/>
    <property type="molecule type" value="Genomic_DNA"/>
</dbReference>
<keyword evidence="2" id="KW-1185">Reference proteome</keyword>
<organism evidence="1 2">
    <name type="scientific">Brotonthovivens ammoniilytica</name>
    <dbReference type="NCBI Taxonomy" id="2981725"/>
    <lineage>
        <taxon>Bacteria</taxon>
        <taxon>Bacillati</taxon>
        <taxon>Bacillota</taxon>
        <taxon>Clostridia</taxon>
        <taxon>Lachnospirales</taxon>
        <taxon>Lachnospiraceae</taxon>
        <taxon>Brotonthovivens</taxon>
    </lineage>
</organism>
<gene>
    <name evidence="1" type="ORF">OCV88_14475</name>
</gene>